<organism evidence="1 2">
    <name type="scientific">Mycolicibacterium farcinogenes</name>
    <name type="common">Mycobacterium farcinogenes</name>
    <dbReference type="NCBI Taxonomy" id="1802"/>
    <lineage>
        <taxon>Bacteria</taxon>
        <taxon>Bacillati</taxon>
        <taxon>Actinomycetota</taxon>
        <taxon>Actinomycetes</taxon>
        <taxon>Mycobacteriales</taxon>
        <taxon>Mycobacteriaceae</taxon>
        <taxon>Mycolicibacterium</taxon>
    </lineage>
</organism>
<protein>
    <submittedName>
        <fullName evidence="1">Uncharacterized protein</fullName>
    </submittedName>
</protein>
<proteinExistence type="predicted"/>
<evidence type="ECO:0000313" key="2">
    <source>
        <dbReference type="Proteomes" id="UP000825598"/>
    </source>
</evidence>
<dbReference type="Proteomes" id="UP000825598">
    <property type="component" value="Chromosome"/>
</dbReference>
<name>A0ACD1FMQ5_MYCFR</name>
<reference evidence="1" key="1">
    <citation type="submission" date="2021-07" db="EMBL/GenBank/DDBJ databases">
        <title>Complete Genome Sequences of Mycobacterium farcinogenes Isolated from Clinical Specimens from Patients in Thailand.</title>
        <authorList>
            <person name="Sodsai P."/>
        </authorList>
    </citation>
    <scope>NUCLEOTIDE SEQUENCE</scope>
    <source>
        <strain evidence="1">BKK/CU-MFGFA-001</strain>
    </source>
</reference>
<evidence type="ECO:0000313" key="1">
    <source>
        <dbReference type="EMBL" id="QZH68326.1"/>
    </source>
</evidence>
<keyword evidence="2" id="KW-1185">Reference proteome</keyword>
<gene>
    <name evidence="1" type="ORF">K6L26_12270</name>
</gene>
<accession>A0ACD1FMQ5</accession>
<dbReference type="EMBL" id="CP081673">
    <property type="protein sequence ID" value="QZH68326.1"/>
    <property type="molecule type" value="Genomic_DNA"/>
</dbReference>
<sequence length="134" mass="15250">MTTDWTDYRGELDPDQQAEMVRLDAHGDYERKAEQLVAHARDFVKENLLQTWLADVPVPAGAVTVGRWIDDGVSIYRFCDGTARGDVRIVIQQYDSGRVERYVFAGNDDQRTAAQARERGENLVAAAEEIERYQ</sequence>